<evidence type="ECO:0000256" key="3">
    <source>
        <dbReference type="ARBA" id="ARBA00022729"/>
    </source>
</evidence>
<dbReference type="GO" id="GO:0046872">
    <property type="term" value="F:metal ion binding"/>
    <property type="evidence" value="ECO:0007669"/>
    <property type="project" value="UniProtKB-KW"/>
</dbReference>
<feature type="region of interest" description="Disordered" evidence="9">
    <location>
        <begin position="314"/>
        <end position="339"/>
    </location>
</feature>
<keyword evidence="8" id="KW-1015">Disulfide bond</keyword>
<dbReference type="Pfam" id="PF03411">
    <property type="entry name" value="Peptidase_M74"/>
    <property type="match status" value="1"/>
</dbReference>
<keyword evidence="5" id="KW-0378">Hydrolase</keyword>
<feature type="chain" id="PRO_5021314213" evidence="10">
    <location>
        <begin position="25"/>
        <end position="339"/>
    </location>
</feature>
<gene>
    <name evidence="11" type="primary">mepA</name>
    <name evidence="11" type="ORF">FJU11_14615</name>
</gene>
<evidence type="ECO:0000256" key="7">
    <source>
        <dbReference type="ARBA" id="ARBA00023049"/>
    </source>
</evidence>
<sequence>MLKSFAVRALAPAAYALLALGLMAGPSAAAGRETAAKTLFGAKKLPAALQSDSIGSYAKGCLAGAVALPLTGPTWQVVHPARNRNWGNPRLIAFLEKFSREAAAKDGWRGLLVGDISQPRGGPMVDGHASHQIGLDADIWLTPMPNRVLSTRERNNIEFDSMVQAKNHLELDRSHWSNAQARLIMRAASEPEVQRIFVHPPIKRELCRIWKGDRSILGKVRPYWHHDAHMHVRLRCPPGDDKCKPQAKIPPGDGCGKQLAWWFTDEPWRPAKPSAKPATPHYTTLADLPVACRAVLQAPAVSSRGAAIYRGSADATPSLASAEESVASVPVPRPRPDMR</sequence>
<protein>
    <submittedName>
        <fullName evidence="11">Penicillin-insensitive murein endopeptidase</fullName>
    </submittedName>
</protein>
<keyword evidence="4" id="KW-0574">Periplasm</keyword>
<evidence type="ECO:0000256" key="8">
    <source>
        <dbReference type="PIRSR" id="PIRSR018455-2"/>
    </source>
</evidence>
<evidence type="ECO:0000256" key="10">
    <source>
        <dbReference type="SAM" id="SignalP"/>
    </source>
</evidence>
<feature type="disulfide bond" evidence="8">
    <location>
        <begin position="236"/>
        <end position="243"/>
    </location>
</feature>
<dbReference type="InterPro" id="IPR009045">
    <property type="entry name" value="Zn_M74/Hedgehog-like"/>
</dbReference>
<evidence type="ECO:0000256" key="4">
    <source>
        <dbReference type="ARBA" id="ARBA00022764"/>
    </source>
</evidence>
<dbReference type="GO" id="GO:0006508">
    <property type="term" value="P:proteolysis"/>
    <property type="evidence" value="ECO:0007669"/>
    <property type="project" value="UniProtKB-KW"/>
</dbReference>
<reference evidence="11 12" key="1">
    <citation type="submission" date="2019-06" db="EMBL/GenBank/DDBJ databases">
        <authorList>
            <person name="Li M."/>
        </authorList>
    </citation>
    <scope>NUCLEOTIDE SEQUENCE [LARGE SCALE GENOMIC DNA]</scope>
    <source>
        <strain evidence="11 12">BGMRC6574</strain>
    </source>
</reference>
<dbReference type="InterPro" id="IPR005073">
    <property type="entry name" value="Peptidase_M74"/>
</dbReference>
<feature type="disulfide bond" evidence="8">
    <location>
        <begin position="61"/>
        <end position="292"/>
    </location>
</feature>
<evidence type="ECO:0000256" key="5">
    <source>
        <dbReference type="ARBA" id="ARBA00022801"/>
    </source>
</evidence>
<evidence type="ECO:0000256" key="9">
    <source>
        <dbReference type="SAM" id="MobiDB-lite"/>
    </source>
</evidence>
<dbReference type="AlphaFoldDB" id="A0A506U0E2"/>
<feature type="signal peptide" evidence="10">
    <location>
        <begin position="1"/>
        <end position="24"/>
    </location>
</feature>
<feature type="compositionally biased region" description="Low complexity" evidence="9">
    <location>
        <begin position="320"/>
        <end position="330"/>
    </location>
</feature>
<evidence type="ECO:0000256" key="1">
    <source>
        <dbReference type="ARBA" id="ARBA00022670"/>
    </source>
</evidence>
<dbReference type="GO" id="GO:0004252">
    <property type="term" value="F:serine-type endopeptidase activity"/>
    <property type="evidence" value="ECO:0007669"/>
    <property type="project" value="InterPro"/>
</dbReference>
<evidence type="ECO:0000313" key="12">
    <source>
        <dbReference type="Proteomes" id="UP000320314"/>
    </source>
</evidence>
<feature type="disulfide bond" evidence="8">
    <location>
        <begin position="207"/>
        <end position="255"/>
    </location>
</feature>
<name>A0A506U0E2_9HYPH</name>
<dbReference type="Proteomes" id="UP000320314">
    <property type="component" value="Unassembled WGS sequence"/>
</dbReference>
<keyword evidence="1" id="KW-0645">Protease</keyword>
<keyword evidence="7" id="KW-0482">Metalloprotease</keyword>
<keyword evidence="12" id="KW-1185">Reference proteome</keyword>
<keyword evidence="6" id="KW-0862">Zinc</keyword>
<dbReference type="EMBL" id="VHLH01000030">
    <property type="protein sequence ID" value="TPW26435.1"/>
    <property type="molecule type" value="Genomic_DNA"/>
</dbReference>
<comment type="caution">
    <text evidence="11">The sequence shown here is derived from an EMBL/GenBank/DDBJ whole genome shotgun (WGS) entry which is preliminary data.</text>
</comment>
<dbReference type="OrthoDB" id="1467367at2"/>
<dbReference type="GO" id="GO:0030288">
    <property type="term" value="C:outer membrane-bounded periplasmic space"/>
    <property type="evidence" value="ECO:0007669"/>
    <property type="project" value="InterPro"/>
</dbReference>
<evidence type="ECO:0000313" key="11">
    <source>
        <dbReference type="EMBL" id="TPW26435.1"/>
    </source>
</evidence>
<proteinExistence type="predicted"/>
<keyword evidence="3 10" id="KW-0732">Signal</keyword>
<dbReference type="SUPFAM" id="SSF55166">
    <property type="entry name" value="Hedgehog/DD-peptidase"/>
    <property type="match status" value="1"/>
</dbReference>
<keyword evidence="2" id="KW-0479">Metal-binding</keyword>
<dbReference type="RefSeq" id="WP_141167818.1">
    <property type="nucleotide sequence ID" value="NZ_VHLH01000030.1"/>
</dbReference>
<organism evidence="11 12">
    <name type="scientific">Pararhizobium mangrovi</name>
    <dbReference type="NCBI Taxonomy" id="2590452"/>
    <lineage>
        <taxon>Bacteria</taxon>
        <taxon>Pseudomonadati</taxon>
        <taxon>Pseudomonadota</taxon>
        <taxon>Alphaproteobacteria</taxon>
        <taxon>Hyphomicrobiales</taxon>
        <taxon>Rhizobiaceae</taxon>
        <taxon>Rhizobium/Agrobacterium group</taxon>
        <taxon>Pararhizobium</taxon>
    </lineage>
</organism>
<accession>A0A506U0E2</accession>
<dbReference type="NCBIfam" id="NF006947">
    <property type="entry name" value="PRK09429.1"/>
    <property type="match status" value="1"/>
</dbReference>
<dbReference type="PIRSF" id="PIRSF018455">
    <property type="entry name" value="MepA"/>
    <property type="match status" value="1"/>
</dbReference>
<dbReference type="Gene3D" id="3.30.1380.10">
    <property type="match status" value="1"/>
</dbReference>
<dbReference type="GO" id="GO:0008237">
    <property type="term" value="F:metallopeptidase activity"/>
    <property type="evidence" value="ECO:0007669"/>
    <property type="project" value="UniProtKB-KW"/>
</dbReference>
<evidence type="ECO:0000256" key="2">
    <source>
        <dbReference type="ARBA" id="ARBA00022723"/>
    </source>
</evidence>
<evidence type="ECO:0000256" key="6">
    <source>
        <dbReference type="ARBA" id="ARBA00022833"/>
    </source>
</evidence>